<keyword evidence="1" id="KW-0812">Transmembrane</keyword>
<evidence type="ECO:0000313" key="4">
    <source>
        <dbReference type="Proteomes" id="UP001589683"/>
    </source>
</evidence>
<feature type="transmembrane region" description="Helical" evidence="1">
    <location>
        <begin position="21"/>
        <end position="45"/>
    </location>
</feature>
<dbReference type="InterPro" id="IPR012495">
    <property type="entry name" value="TadE-like_dom"/>
</dbReference>
<comment type="caution">
    <text evidence="3">The sequence shown here is derived from an EMBL/GenBank/DDBJ whole genome shotgun (WGS) entry which is preliminary data.</text>
</comment>
<evidence type="ECO:0000256" key="1">
    <source>
        <dbReference type="SAM" id="Phobius"/>
    </source>
</evidence>
<accession>A0ABV5JF45</accession>
<keyword evidence="1" id="KW-1133">Transmembrane helix</keyword>
<protein>
    <submittedName>
        <fullName evidence="3">TadE/TadG family type IV pilus assembly protein</fullName>
    </submittedName>
</protein>
<sequence length="178" mass="19731">MNLFTRLIRRFRRSEKGNATIEFVLVFPIFIYIFMSAFESGLLAVRHVMLERALDLTVRDLRLGNLTGPTHDELKTLICNRATILPDCMNALQLELRPVSTTTWSPLGSNATCVDRSGTITPVVAFDGGGDNEMMLVRACAIFDPIFTGNGMGFHMRVDHTGGYALVSTSAFVNEPRS</sequence>
<evidence type="ECO:0000259" key="2">
    <source>
        <dbReference type="Pfam" id="PF07811"/>
    </source>
</evidence>
<evidence type="ECO:0000313" key="3">
    <source>
        <dbReference type="EMBL" id="MFB9232060.1"/>
    </source>
</evidence>
<proteinExistence type="predicted"/>
<gene>
    <name evidence="3" type="ORF">ACFFUT_09730</name>
</gene>
<keyword evidence="4" id="KW-1185">Reference proteome</keyword>
<reference evidence="3 4" key="1">
    <citation type="submission" date="2024-09" db="EMBL/GenBank/DDBJ databases">
        <authorList>
            <person name="Sun Q."/>
            <person name="Mori K."/>
        </authorList>
    </citation>
    <scope>NUCLEOTIDE SEQUENCE [LARGE SCALE GENOMIC DNA]</scope>
    <source>
        <strain evidence="3 4">CECT 8726</strain>
    </source>
</reference>
<keyword evidence="1" id="KW-0472">Membrane</keyword>
<feature type="domain" description="TadE-like" evidence="2">
    <location>
        <begin position="17"/>
        <end position="55"/>
    </location>
</feature>
<organism evidence="3 4">
    <name type="scientific">Pseudohalocynthiibacter aestuariivivens</name>
    <dbReference type="NCBI Taxonomy" id="1591409"/>
    <lineage>
        <taxon>Bacteria</taxon>
        <taxon>Pseudomonadati</taxon>
        <taxon>Pseudomonadota</taxon>
        <taxon>Alphaproteobacteria</taxon>
        <taxon>Rhodobacterales</taxon>
        <taxon>Paracoccaceae</taxon>
        <taxon>Pseudohalocynthiibacter</taxon>
    </lineage>
</organism>
<dbReference type="Pfam" id="PF07811">
    <property type="entry name" value="TadE"/>
    <property type="match status" value="1"/>
</dbReference>
<name>A0ABV5JF45_9RHOB</name>
<dbReference type="RefSeq" id="WP_213890063.1">
    <property type="nucleotide sequence ID" value="NZ_JAGFNU010000008.1"/>
</dbReference>
<dbReference type="EMBL" id="JBHMEA010000038">
    <property type="protein sequence ID" value="MFB9232060.1"/>
    <property type="molecule type" value="Genomic_DNA"/>
</dbReference>
<dbReference type="Proteomes" id="UP001589683">
    <property type="component" value="Unassembled WGS sequence"/>
</dbReference>